<reference evidence="2 3" key="1">
    <citation type="submission" date="2020-08" db="EMBL/GenBank/DDBJ databases">
        <title>Sequencing the genomes of 1000 actinobacteria strains.</title>
        <authorList>
            <person name="Klenk H.-P."/>
        </authorList>
    </citation>
    <scope>NUCLEOTIDE SEQUENCE [LARGE SCALE GENOMIC DNA]</scope>
    <source>
        <strain evidence="2 3">DSM 45084</strain>
    </source>
</reference>
<gene>
    <name evidence="2" type="ORF">F4559_001722</name>
</gene>
<keyword evidence="1" id="KW-0472">Membrane</keyword>
<keyword evidence="3" id="KW-1185">Reference proteome</keyword>
<evidence type="ECO:0000256" key="1">
    <source>
        <dbReference type="SAM" id="Phobius"/>
    </source>
</evidence>
<organism evidence="2 3">
    <name type="scientific">Saccharothrix violaceirubra</name>
    <dbReference type="NCBI Taxonomy" id="413306"/>
    <lineage>
        <taxon>Bacteria</taxon>
        <taxon>Bacillati</taxon>
        <taxon>Actinomycetota</taxon>
        <taxon>Actinomycetes</taxon>
        <taxon>Pseudonocardiales</taxon>
        <taxon>Pseudonocardiaceae</taxon>
        <taxon>Saccharothrix</taxon>
    </lineage>
</organism>
<accession>A0A7W7T0J5</accession>
<keyword evidence="1" id="KW-1133">Transmembrane helix</keyword>
<dbReference type="Proteomes" id="UP000542674">
    <property type="component" value="Unassembled WGS sequence"/>
</dbReference>
<evidence type="ECO:0000313" key="2">
    <source>
        <dbReference type="EMBL" id="MBB4964363.1"/>
    </source>
</evidence>
<feature type="transmembrane region" description="Helical" evidence="1">
    <location>
        <begin position="106"/>
        <end position="126"/>
    </location>
</feature>
<proteinExistence type="predicted"/>
<keyword evidence="1" id="KW-0812">Transmembrane</keyword>
<name>A0A7W7T0J5_9PSEU</name>
<feature type="transmembrane region" description="Helical" evidence="1">
    <location>
        <begin position="12"/>
        <end position="35"/>
    </location>
</feature>
<dbReference type="EMBL" id="JACHJS010000001">
    <property type="protein sequence ID" value="MBB4964363.1"/>
    <property type="molecule type" value="Genomic_DNA"/>
</dbReference>
<dbReference type="RefSeq" id="WP_184667328.1">
    <property type="nucleotide sequence ID" value="NZ_BAABAI010000027.1"/>
</dbReference>
<dbReference type="AlphaFoldDB" id="A0A7W7T0J5"/>
<comment type="caution">
    <text evidence="2">The sequence shown here is derived from an EMBL/GenBank/DDBJ whole genome shotgun (WGS) entry which is preliminary data.</text>
</comment>
<evidence type="ECO:0000313" key="3">
    <source>
        <dbReference type="Proteomes" id="UP000542674"/>
    </source>
</evidence>
<sequence>MKWYADRPVRLVRQLVADVLAAAWTWFWVTVALGVRDAVLTLRAPGEALASAGRSLGDTFAEAAAKARDVPLVGDNLADALGRGDGAGDTLATAGTTQIEAVETTALWLTVAFIAVPTAFLLLLWLPVRLRYARRAGAARRLRAAGRMDLLALQALTTLSPTALSRFASDPAAGWRAGDPDTVAALAAHRLRTLGLTP</sequence>
<evidence type="ECO:0008006" key="4">
    <source>
        <dbReference type="Google" id="ProtNLM"/>
    </source>
</evidence>
<protein>
    <recommendedName>
        <fullName evidence="4">Transmembrane protein</fullName>
    </recommendedName>
</protein>